<keyword evidence="3" id="KW-1185">Reference proteome</keyword>
<feature type="transmembrane region" description="Helical" evidence="1">
    <location>
        <begin position="87"/>
        <end position="105"/>
    </location>
</feature>
<reference evidence="2 3" key="1">
    <citation type="submission" date="2019-11" db="EMBL/GenBank/DDBJ databases">
        <authorList>
            <person name="He Y."/>
        </authorList>
    </citation>
    <scope>NUCLEOTIDE SEQUENCE [LARGE SCALE GENOMIC DNA]</scope>
    <source>
        <strain evidence="2 3">SCSIO 58843</strain>
    </source>
</reference>
<keyword evidence="1" id="KW-1133">Transmembrane helix</keyword>
<dbReference type="KEGG" id="atq:GH723_05610"/>
<sequence length="292" mass="29583">MNLGGAWPVRVLWLTLPLTLGPALESALSDRSGPVAVVAAVLAWLAWTAGAVATFVPRTVGLTALRVTAPVTVLAAGWAATADGVGTTAAVAGLVAAALAVVVAFSPTTGDAFVNGSAYGPERRFALRVPGPLVLGPVPLLWAVAVGGTLTGPLLLAARQWAPGAVALVVGAPLAVLAVRSLHQLARRWLVFVPAGVVVHDPAAVGPQLLRRQTIRSFGPAPADTAAHDLTAGALGLALRIELVAPVTLELRRARGAPPPPVETSELLVAPTRPGAVLREAASRRLPVATPA</sequence>
<dbReference type="Proteomes" id="UP000334019">
    <property type="component" value="Chromosome"/>
</dbReference>
<organism evidence="2 3">
    <name type="scientific">Actinomarinicola tropica</name>
    <dbReference type="NCBI Taxonomy" id="2789776"/>
    <lineage>
        <taxon>Bacteria</taxon>
        <taxon>Bacillati</taxon>
        <taxon>Actinomycetota</taxon>
        <taxon>Acidimicrobiia</taxon>
        <taxon>Acidimicrobiales</taxon>
        <taxon>Iamiaceae</taxon>
        <taxon>Actinomarinicola</taxon>
    </lineage>
</organism>
<name>A0A5Q2RJQ6_9ACTN</name>
<keyword evidence="1" id="KW-0812">Transmembrane</keyword>
<evidence type="ECO:0000313" key="3">
    <source>
        <dbReference type="Proteomes" id="UP000334019"/>
    </source>
</evidence>
<dbReference type="RefSeq" id="WP_153758732.1">
    <property type="nucleotide sequence ID" value="NZ_CP045851.1"/>
</dbReference>
<keyword evidence="1" id="KW-0472">Membrane</keyword>
<evidence type="ECO:0000256" key="1">
    <source>
        <dbReference type="SAM" id="Phobius"/>
    </source>
</evidence>
<dbReference type="EMBL" id="CP045851">
    <property type="protein sequence ID" value="QGG94626.1"/>
    <property type="molecule type" value="Genomic_DNA"/>
</dbReference>
<protein>
    <submittedName>
        <fullName evidence="2">Uncharacterized protein</fullName>
    </submittedName>
</protein>
<feature type="transmembrane region" description="Helical" evidence="1">
    <location>
        <begin position="63"/>
        <end position="81"/>
    </location>
</feature>
<accession>A0A5Q2RJQ6</accession>
<evidence type="ECO:0000313" key="2">
    <source>
        <dbReference type="EMBL" id="QGG94626.1"/>
    </source>
</evidence>
<feature type="transmembrane region" description="Helical" evidence="1">
    <location>
        <begin position="161"/>
        <end position="179"/>
    </location>
</feature>
<gene>
    <name evidence="2" type="ORF">GH723_05610</name>
</gene>
<dbReference type="AlphaFoldDB" id="A0A5Q2RJQ6"/>
<feature type="transmembrane region" description="Helical" evidence="1">
    <location>
        <begin position="133"/>
        <end position="155"/>
    </location>
</feature>
<feature type="transmembrane region" description="Helical" evidence="1">
    <location>
        <begin position="36"/>
        <end position="56"/>
    </location>
</feature>
<proteinExistence type="predicted"/>